<dbReference type="RefSeq" id="XP_018021323.1">
    <property type="nucleotide sequence ID" value="XM_018165834.2"/>
</dbReference>
<gene>
    <name evidence="4" type="primary">LOC108677588</name>
</gene>
<protein>
    <submittedName>
        <fullName evidence="4">Dentin sialophosphoprotein</fullName>
    </submittedName>
</protein>
<dbReference type="GeneID" id="108677588"/>
<dbReference type="KEGG" id="hazt:108677588"/>
<feature type="compositionally biased region" description="Basic and acidic residues" evidence="1">
    <location>
        <begin position="345"/>
        <end position="362"/>
    </location>
</feature>
<proteinExistence type="predicted"/>
<evidence type="ECO:0000313" key="4">
    <source>
        <dbReference type="RefSeq" id="XP_018021323.1"/>
    </source>
</evidence>
<dbReference type="Proteomes" id="UP000694843">
    <property type="component" value="Unplaced"/>
</dbReference>
<dbReference type="Pfam" id="PF16009">
    <property type="entry name" value="DUF4779"/>
    <property type="match status" value="1"/>
</dbReference>
<sequence>MTWNCVYVLLLLVLSDGHLIEASPASIPNATNISENFQNQTGKNTLSVISAMENGNSSKVTSEDATFSSNRKIKFNFDGISSPETEEKIFNAHNKGKSGIIKHLNAPSSANKKITEKKTHINEEYTSSTSNHTSVDRKPKLHRLIPPKTKDSKMSTFRKHVHSVSDSVAVGSAPIPTFIKPKIVTRYFSLTESNGNDGKSSVTSDLTASGTVPLGMKTKQLLASPSSYYYRPIYDHDNYDPLHKSHPDDHDGIDKHGHGHDRPPFTNGHRSHNGYESKHNNGHVSEHGHDGRETYDGTAGFVDDQYGHSDTAAVQGDQSAGGESVSSHIDDAGYREGSVTSEVGEAGHDHGEKGYVSKGHAEEGFDNVHRKVEYGYSETFGDEDEFESHDSDHDLSDSFHDIGEEGAYEEGNVQDQHSHDVHGEAGSLDKSDFEENFERIKASFAEDDYFGKHDSHDTDHGTHGSHFDKFGSRRHYIDSTHDDRLESHGGSHLNPHVIHGGLKNPDAFKLHDKSYGNQYGNREQSLDFPHSRVFASVDKGFQSGLNFAPNGGIQHYNSDVNYGPDNQYDSPLFRGDLG</sequence>
<accession>A0A8B7P5J8</accession>
<keyword evidence="3" id="KW-1185">Reference proteome</keyword>
<feature type="compositionally biased region" description="Basic and acidic residues" evidence="1">
    <location>
        <begin position="240"/>
        <end position="263"/>
    </location>
</feature>
<feature type="signal peptide" evidence="2">
    <location>
        <begin position="1"/>
        <end position="22"/>
    </location>
</feature>
<feature type="compositionally biased region" description="Basic and acidic residues" evidence="1">
    <location>
        <begin position="273"/>
        <end position="294"/>
    </location>
</feature>
<evidence type="ECO:0000256" key="1">
    <source>
        <dbReference type="SAM" id="MobiDB-lite"/>
    </source>
</evidence>
<feature type="region of interest" description="Disordered" evidence="1">
    <location>
        <begin position="240"/>
        <end position="294"/>
    </location>
</feature>
<feature type="chain" id="PRO_5034940200" evidence="2">
    <location>
        <begin position="23"/>
        <end position="578"/>
    </location>
</feature>
<dbReference type="InterPro" id="IPR031959">
    <property type="entry name" value="DUF4779"/>
</dbReference>
<keyword evidence="2" id="KW-0732">Signal</keyword>
<reference evidence="4" key="1">
    <citation type="submission" date="2025-08" db="UniProtKB">
        <authorList>
            <consortium name="RefSeq"/>
        </authorList>
    </citation>
    <scope>IDENTIFICATION</scope>
    <source>
        <tissue evidence="4">Whole organism</tissue>
    </source>
</reference>
<evidence type="ECO:0000313" key="3">
    <source>
        <dbReference type="Proteomes" id="UP000694843"/>
    </source>
</evidence>
<dbReference type="AlphaFoldDB" id="A0A8B7P5J8"/>
<organism evidence="3 4">
    <name type="scientific">Hyalella azteca</name>
    <name type="common">Amphipod</name>
    <dbReference type="NCBI Taxonomy" id="294128"/>
    <lineage>
        <taxon>Eukaryota</taxon>
        <taxon>Metazoa</taxon>
        <taxon>Ecdysozoa</taxon>
        <taxon>Arthropoda</taxon>
        <taxon>Crustacea</taxon>
        <taxon>Multicrustacea</taxon>
        <taxon>Malacostraca</taxon>
        <taxon>Eumalacostraca</taxon>
        <taxon>Peracarida</taxon>
        <taxon>Amphipoda</taxon>
        <taxon>Senticaudata</taxon>
        <taxon>Talitrida</taxon>
        <taxon>Talitroidea</taxon>
        <taxon>Hyalellidae</taxon>
        <taxon>Hyalella</taxon>
    </lineage>
</organism>
<evidence type="ECO:0000256" key="2">
    <source>
        <dbReference type="SAM" id="SignalP"/>
    </source>
</evidence>
<name>A0A8B7P5J8_HYAAZ</name>
<feature type="region of interest" description="Disordered" evidence="1">
    <location>
        <begin position="339"/>
        <end position="362"/>
    </location>
</feature>